<comment type="caution">
    <text evidence="3">The sequence shown here is derived from an EMBL/GenBank/DDBJ whole genome shotgun (WGS) entry which is preliminary data.</text>
</comment>
<dbReference type="RefSeq" id="WP_344691973.1">
    <property type="nucleotide sequence ID" value="NZ_BAABBF010000002.1"/>
</dbReference>
<protein>
    <submittedName>
        <fullName evidence="3">Ubiquinol-cytochrome C chaperone family protein</fullName>
    </submittedName>
</protein>
<name>A0ABP7D3U4_9SPHN</name>
<comment type="similarity">
    <text evidence="1">Belongs to the UPF0174 family.</text>
</comment>
<dbReference type="Pfam" id="PF03981">
    <property type="entry name" value="Ubiq_cyt_C_chap"/>
    <property type="match status" value="1"/>
</dbReference>
<keyword evidence="4" id="KW-1185">Reference proteome</keyword>
<organism evidence="3 4">
    <name type="scientific">Sphingomonas cynarae</name>
    <dbReference type="NCBI Taxonomy" id="930197"/>
    <lineage>
        <taxon>Bacteria</taxon>
        <taxon>Pseudomonadati</taxon>
        <taxon>Pseudomonadota</taxon>
        <taxon>Alphaproteobacteria</taxon>
        <taxon>Sphingomonadales</taxon>
        <taxon>Sphingomonadaceae</taxon>
        <taxon>Sphingomonas</taxon>
    </lineage>
</organism>
<dbReference type="Proteomes" id="UP001500523">
    <property type="component" value="Unassembled WGS sequence"/>
</dbReference>
<gene>
    <name evidence="3" type="ORF">GCM10022268_06630</name>
</gene>
<evidence type="ECO:0000313" key="4">
    <source>
        <dbReference type="Proteomes" id="UP001500523"/>
    </source>
</evidence>
<dbReference type="EMBL" id="BAABBF010000002">
    <property type="protein sequence ID" value="GAA3699092.1"/>
    <property type="molecule type" value="Genomic_DNA"/>
</dbReference>
<evidence type="ECO:0000256" key="1">
    <source>
        <dbReference type="ARBA" id="ARBA00006436"/>
    </source>
</evidence>
<dbReference type="InterPro" id="IPR021150">
    <property type="entry name" value="Ubiq_cyt_c_chap"/>
</dbReference>
<reference evidence="4" key="1">
    <citation type="journal article" date="2019" name="Int. J. Syst. Evol. Microbiol.">
        <title>The Global Catalogue of Microorganisms (GCM) 10K type strain sequencing project: providing services to taxonomists for standard genome sequencing and annotation.</title>
        <authorList>
            <consortium name="The Broad Institute Genomics Platform"/>
            <consortium name="The Broad Institute Genome Sequencing Center for Infectious Disease"/>
            <person name="Wu L."/>
            <person name="Ma J."/>
        </authorList>
    </citation>
    <scope>NUCLEOTIDE SEQUENCE [LARGE SCALE GENOMIC DNA]</scope>
    <source>
        <strain evidence="4">JCM 17498</strain>
    </source>
</reference>
<evidence type="ECO:0000313" key="3">
    <source>
        <dbReference type="EMBL" id="GAA3699092.1"/>
    </source>
</evidence>
<sequence length="175" mass="19006">MRVNWWKRIRGAHRDEAILPLYRAVVARGRAPHWYLDGAVPDTLDGRFDMIAAVLAIVLLRLEERPDEQAVAAGPSAALTEHFVDDMDAQLRQIGFGDMVVGKQVGRMMAALGGRLGAYRDGLATGSLAEALVRNLYRGDPPAPTALAHAEHHLRTLRTTLSATPLASLIAGELP</sequence>
<accession>A0ABP7D3U4</accession>
<proteinExistence type="inferred from homology"/>
<feature type="domain" description="Ubiquinol-cytochrome c chaperone" evidence="2">
    <location>
        <begin position="39"/>
        <end position="173"/>
    </location>
</feature>
<evidence type="ECO:0000259" key="2">
    <source>
        <dbReference type="Pfam" id="PF03981"/>
    </source>
</evidence>